<evidence type="ECO:0000256" key="3">
    <source>
        <dbReference type="ARBA" id="ARBA00022989"/>
    </source>
</evidence>
<evidence type="ECO:0000256" key="1">
    <source>
        <dbReference type="ARBA" id="ARBA00004141"/>
    </source>
</evidence>
<evidence type="ECO:0000313" key="9">
    <source>
        <dbReference type="Proteomes" id="UP001213799"/>
    </source>
</evidence>
<comment type="subcellular location">
    <subcellularLocation>
        <location evidence="1">Membrane</location>
        <topology evidence="1">Multi-pass membrane protein</topology>
    </subcellularLocation>
</comment>
<feature type="compositionally biased region" description="Polar residues" evidence="6">
    <location>
        <begin position="110"/>
        <end position="131"/>
    </location>
</feature>
<dbReference type="Pfam" id="PF20684">
    <property type="entry name" value="Fung_rhodopsin"/>
    <property type="match status" value="1"/>
</dbReference>
<evidence type="ECO:0000313" key="8">
    <source>
        <dbReference type="EMBL" id="KAJ5608198.1"/>
    </source>
</evidence>
<dbReference type="GO" id="GO:0016020">
    <property type="term" value="C:membrane"/>
    <property type="evidence" value="ECO:0007669"/>
    <property type="project" value="UniProtKB-SubCell"/>
</dbReference>
<keyword evidence="9" id="KW-1185">Reference proteome</keyword>
<reference evidence="8" key="2">
    <citation type="submission" date="2023-01" db="EMBL/GenBank/DDBJ databases">
        <authorList>
            <person name="Petersen C."/>
        </authorList>
    </citation>
    <scope>NUCLEOTIDE SEQUENCE</scope>
    <source>
        <strain evidence="8">IBT 12815</strain>
    </source>
</reference>
<evidence type="ECO:0000256" key="6">
    <source>
        <dbReference type="SAM" id="MobiDB-lite"/>
    </source>
</evidence>
<dbReference type="GeneID" id="81586116"/>
<dbReference type="InterPro" id="IPR049326">
    <property type="entry name" value="Rhodopsin_dom_fungi"/>
</dbReference>
<dbReference type="AlphaFoldDB" id="A0AAD6ECW4"/>
<keyword evidence="4" id="KW-0472">Membrane</keyword>
<feature type="region of interest" description="Disordered" evidence="6">
    <location>
        <begin position="106"/>
        <end position="146"/>
    </location>
</feature>
<protein>
    <recommendedName>
        <fullName evidence="7">Rhodopsin domain-containing protein</fullName>
    </recommendedName>
</protein>
<gene>
    <name evidence="8" type="ORF">N7537_004817</name>
</gene>
<organism evidence="8 9">
    <name type="scientific">Penicillium hordei</name>
    <dbReference type="NCBI Taxonomy" id="40994"/>
    <lineage>
        <taxon>Eukaryota</taxon>
        <taxon>Fungi</taxon>
        <taxon>Dikarya</taxon>
        <taxon>Ascomycota</taxon>
        <taxon>Pezizomycotina</taxon>
        <taxon>Eurotiomycetes</taxon>
        <taxon>Eurotiomycetidae</taxon>
        <taxon>Eurotiales</taxon>
        <taxon>Aspergillaceae</taxon>
        <taxon>Penicillium</taxon>
    </lineage>
</organism>
<dbReference type="PANTHER" id="PTHR33048:SF47">
    <property type="entry name" value="INTEGRAL MEMBRANE PROTEIN-RELATED"/>
    <property type="match status" value="1"/>
</dbReference>
<dbReference type="EMBL" id="JAQJAE010000002">
    <property type="protein sequence ID" value="KAJ5608198.1"/>
    <property type="molecule type" value="Genomic_DNA"/>
</dbReference>
<keyword evidence="3" id="KW-1133">Transmembrane helix</keyword>
<dbReference type="PANTHER" id="PTHR33048">
    <property type="entry name" value="PTH11-LIKE INTEGRAL MEMBRANE PROTEIN (AFU_ORTHOLOGUE AFUA_5G11245)"/>
    <property type="match status" value="1"/>
</dbReference>
<evidence type="ECO:0000256" key="4">
    <source>
        <dbReference type="ARBA" id="ARBA00023136"/>
    </source>
</evidence>
<dbReference type="InterPro" id="IPR052337">
    <property type="entry name" value="SAT4-like"/>
</dbReference>
<name>A0AAD6ECW4_9EURO</name>
<evidence type="ECO:0000256" key="5">
    <source>
        <dbReference type="ARBA" id="ARBA00038359"/>
    </source>
</evidence>
<evidence type="ECO:0000259" key="7">
    <source>
        <dbReference type="Pfam" id="PF20684"/>
    </source>
</evidence>
<sequence>MTNYYPGCRVYVCSGTSFTDFLWDYTDITIWTGTEYNIGIIVRSLPALKTLFKGFLGTYGSQSKTTREYPGSKIYKMHSISRSRGQPLQSRGYKSGNVSVVEYDADPKTQHSQIASTTRSVTYPGSRGSNSSEERILPIQGEGYSG</sequence>
<comment type="caution">
    <text evidence="8">The sequence shown here is derived from an EMBL/GenBank/DDBJ whole genome shotgun (WGS) entry which is preliminary data.</text>
</comment>
<accession>A0AAD6ECW4</accession>
<evidence type="ECO:0000256" key="2">
    <source>
        <dbReference type="ARBA" id="ARBA00022692"/>
    </source>
</evidence>
<feature type="domain" description="Rhodopsin" evidence="7">
    <location>
        <begin position="15"/>
        <end position="53"/>
    </location>
</feature>
<keyword evidence="2" id="KW-0812">Transmembrane</keyword>
<comment type="similarity">
    <text evidence="5">Belongs to the SAT4 family.</text>
</comment>
<dbReference type="RefSeq" id="XP_056755622.1">
    <property type="nucleotide sequence ID" value="XM_056895874.1"/>
</dbReference>
<reference evidence="8" key="1">
    <citation type="journal article" date="2023" name="IMA Fungus">
        <title>Comparative genomic study of the Penicillium genus elucidates a diverse pangenome and 15 lateral gene transfer events.</title>
        <authorList>
            <person name="Petersen C."/>
            <person name="Sorensen T."/>
            <person name="Nielsen M.R."/>
            <person name="Sondergaard T.E."/>
            <person name="Sorensen J.L."/>
            <person name="Fitzpatrick D.A."/>
            <person name="Frisvad J.C."/>
            <person name="Nielsen K.L."/>
        </authorList>
    </citation>
    <scope>NUCLEOTIDE SEQUENCE</scope>
    <source>
        <strain evidence="8">IBT 12815</strain>
    </source>
</reference>
<dbReference type="Proteomes" id="UP001213799">
    <property type="component" value="Unassembled WGS sequence"/>
</dbReference>
<proteinExistence type="inferred from homology"/>